<dbReference type="Proteomes" id="UP000886998">
    <property type="component" value="Unassembled WGS sequence"/>
</dbReference>
<evidence type="ECO:0000313" key="2">
    <source>
        <dbReference type="Proteomes" id="UP000886998"/>
    </source>
</evidence>
<comment type="caution">
    <text evidence="1">The sequence shown here is derived from an EMBL/GenBank/DDBJ whole genome shotgun (WGS) entry which is preliminary data.</text>
</comment>
<dbReference type="Gene3D" id="3.30.420.10">
    <property type="entry name" value="Ribonuclease H-like superfamily/Ribonuclease H"/>
    <property type="match status" value="1"/>
</dbReference>
<proteinExistence type="predicted"/>
<name>A0A8X6YZF6_9ARAC</name>
<sequence>MAFRRFVGRRGLPHTIYIDNATTFQTVNKELITLWNTLSSKNAQQFYAENGIRWKFIVPCVIWWGGETITLIKQCLRKTLERALLDEDKISTVLVGVEAPINSRPVTGLYRAF</sequence>
<reference evidence="1" key="1">
    <citation type="submission" date="2020-08" db="EMBL/GenBank/DDBJ databases">
        <title>Multicomponent nature underlies the extraordinary mechanical properties of spider dragline silk.</title>
        <authorList>
            <person name="Kono N."/>
            <person name="Nakamura H."/>
            <person name="Mori M."/>
            <person name="Yoshida Y."/>
            <person name="Ohtoshi R."/>
            <person name="Malay A.D."/>
            <person name="Moran D.A.P."/>
            <person name="Tomita M."/>
            <person name="Numata K."/>
            <person name="Arakawa K."/>
        </authorList>
    </citation>
    <scope>NUCLEOTIDE SEQUENCE</scope>
</reference>
<dbReference type="InterPro" id="IPR012337">
    <property type="entry name" value="RNaseH-like_sf"/>
</dbReference>
<dbReference type="OrthoDB" id="6433929at2759"/>
<dbReference type="InterPro" id="IPR036397">
    <property type="entry name" value="RNaseH_sf"/>
</dbReference>
<dbReference type="EMBL" id="BMAV01023852">
    <property type="protein sequence ID" value="GFY80177.1"/>
    <property type="molecule type" value="Genomic_DNA"/>
</dbReference>
<dbReference type="SUPFAM" id="SSF53098">
    <property type="entry name" value="Ribonuclease H-like"/>
    <property type="match status" value="1"/>
</dbReference>
<evidence type="ECO:0000313" key="1">
    <source>
        <dbReference type="EMBL" id="GFY80177.1"/>
    </source>
</evidence>
<protein>
    <submittedName>
        <fullName evidence="1">Integrase catalytic domain-containing protein</fullName>
    </submittedName>
</protein>
<dbReference type="GO" id="GO:0003676">
    <property type="term" value="F:nucleic acid binding"/>
    <property type="evidence" value="ECO:0007669"/>
    <property type="project" value="InterPro"/>
</dbReference>
<organism evidence="1 2">
    <name type="scientific">Trichonephila inaurata madagascariensis</name>
    <dbReference type="NCBI Taxonomy" id="2747483"/>
    <lineage>
        <taxon>Eukaryota</taxon>
        <taxon>Metazoa</taxon>
        <taxon>Ecdysozoa</taxon>
        <taxon>Arthropoda</taxon>
        <taxon>Chelicerata</taxon>
        <taxon>Arachnida</taxon>
        <taxon>Araneae</taxon>
        <taxon>Araneomorphae</taxon>
        <taxon>Entelegynae</taxon>
        <taxon>Araneoidea</taxon>
        <taxon>Nephilidae</taxon>
        <taxon>Trichonephila</taxon>
        <taxon>Trichonephila inaurata</taxon>
    </lineage>
</organism>
<keyword evidence="2" id="KW-1185">Reference proteome</keyword>
<dbReference type="AlphaFoldDB" id="A0A8X6YZF6"/>
<accession>A0A8X6YZF6</accession>
<dbReference type="PANTHER" id="PTHR47331">
    <property type="entry name" value="PHD-TYPE DOMAIN-CONTAINING PROTEIN"/>
    <property type="match status" value="1"/>
</dbReference>
<gene>
    <name evidence="1" type="primary">AVEN_1766_1</name>
    <name evidence="1" type="ORF">TNIN_134111</name>
</gene>